<dbReference type="AlphaFoldDB" id="A0A7R7HUW2"/>
<protein>
    <submittedName>
        <fullName evidence="1">Uncharacterized protein</fullName>
    </submittedName>
</protein>
<gene>
    <name evidence="1" type="ORF">Athai_10050</name>
</gene>
<evidence type="ECO:0000313" key="2">
    <source>
        <dbReference type="Proteomes" id="UP000611640"/>
    </source>
</evidence>
<reference evidence="1 2" key="1">
    <citation type="submission" date="2020-08" db="EMBL/GenBank/DDBJ databases">
        <title>Whole genome shotgun sequence of Actinocatenispora thailandica NBRC 105041.</title>
        <authorList>
            <person name="Komaki H."/>
            <person name="Tamura T."/>
        </authorList>
    </citation>
    <scope>NUCLEOTIDE SEQUENCE [LARGE SCALE GENOMIC DNA]</scope>
    <source>
        <strain evidence="1 2">NBRC 105041</strain>
    </source>
</reference>
<accession>A0A7R7HUW2</accession>
<dbReference type="Proteomes" id="UP000611640">
    <property type="component" value="Chromosome"/>
</dbReference>
<evidence type="ECO:0000313" key="1">
    <source>
        <dbReference type="EMBL" id="BCJ33502.1"/>
    </source>
</evidence>
<name>A0A7R7HUW2_9ACTN</name>
<sequence>MGGVGGVAGDRLHAGQAGAFGGGAGREHVALVQLDQHGLDVGGARMAGQGADQVAALPGAEADRPERTRRCVVERRGDLLAYRREAAGELGAGVS</sequence>
<dbReference type="EMBL" id="AP023355">
    <property type="protein sequence ID" value="BCJ33502.1"/>
    <property type="molecule type" value="Genomic_DNA"/>
</dbReference>
<dbReference type="KEGG" id="atl:Athai_10050"/>
<organism evidence="1 2">
    <name type="scientific">Actinocatenispora thailandica</name>
    <dbReference type="NCBI Taxonomy" id="227318"/>
    <lineage>
        <taxon>Bacteria</taxon>
        <taxon>Bacillati</taxon>
        <taxon>Actinomycetota</taxon>
        <taxon>Actinomycetes</taxon>
        <taxon>Micromonosporales</taxon>
        <taxon>Micromonosporaceae</taxon>
        <taxon>Actinocatenispora</taxon>
    </lineage>
</organism>
<proteinExistence type="predicted"/>
<keyword evidence="2" id="KW-1185">Reference proteome</keyword>